<evidence type="ECO:0000256" key="1">
    <source>
        <dbReference type="SAM" id="MobiDB-lite"/>
    </source>
</evidence>
<proteinExistence type="predicted"/>
<organism evidence="3 4">
    <name type="scientific">Streptomyces pseudovenezuelae</name>
    <dbReference type="NCBI Taxonomy" id="67350"/>
    <lineage>
        <taxon>Bacteria</taxon>
        <taxon>Bacillati</taxon>
        <taxon>Actinomycetota</taxon>
        <taxon>Actinomycetes</taxon>
        <taxon>Kitasatosporales</taxon>
        <taxon>Streptomycetaceae</taxon>
        <taxon>Streptomyces</taxon>
        <taxon>Streptomyces aurantiacus group</taxon>
    </lineage>
</organism>
<dbReference type="Proteomes" id="UP001160499">
    <property type="component" value="Unassembled WGS sequence"/>
</dbReference>
<reference evidence="3 4" key="1">
    <citation type="submission" date="2023-04" db="EMBL/GenBank/DDBJ databases">
        <title>Forest soil microbial communities from Buena Vista Peninsula, Colon Province, Panama.</title>
        <authorList>
            <person name="Bouskill N."/>
        </authorList>
    </citation>
    <scope>NUCLEOTIDE SEQUENCE [LARGE SCALE GENOMIC DNA]</scope>
    <source>
        <strain evidence="3 4">GGS1</strain>
    </source>
</reference>
<keyword evidence="2" id="KW-0732">Signal</keyword>
<evidence type="ECO:0000313" key="4">
    <source>
        <dbReference type="Proteomes" id="UP001160499"/>
    </source>
</evidence>
<feature type="signal peptide" evidence="2">
    <location>
        <begin position="1"/>
        <end position="39"/>
    </location>
</feature>
<accession>A0ABT6LSC4</accession>
<dbReference type="RefSeq" id="WP_280879151.1">
    <property type="nucleotide sequence ID" value="NZ_JARXVH010000009.1"/>
</dbReference>
<gene>
    <name evidence="3" type="ORF">M2283_005596</name>
</gene>
<protein>
    <submittedName>
        <fullName evidence="3">Uncharacterized protein</fullName>
    </submittedName>
</protein>
<feature type="chain" id="PRO_5045328999" evidence="2">
    <location>
        <begin position="40"/>
        <end position="263"/>
    </location>
</feature>
<comment type="caution">
    <text evidence="3">The sequence shown here is derived from an EMBL/GenBank/DDBJ whole genome shotgun (WGS) entry which is preliminary data.</text>
</comment>
<sequence length="263" mass="27945">MTRTGRTRSHRSRKKRITLALAPVAALAVIVPLMNQAGAATPSEVTADCASDSDRLADCEFVDVQFKANSLGPNERVSAVTDNCGATGTASKTFNVSASVTRTIQLENGSTTEAGTKLGNSFFEVGLEFSTSTINITRDDKTTTLAFSRTDTVQTDSIAFFMWSAKRTDVSGFLKATYKEAQDGRTVFFSPSEGAATVHVFYPQILNNGTPDGRLWLRNVKCGTAEASGVQNSTKAVRSEPGFGEGGANVTDVDIPLTEVPAP</sequence>
<dbReference type="EMBL" id="JARXVH010000009">
    <property type="protein sequence ID" value="MDH6218264.1"/>
    <property type="molecule type" value="Genomic_DNA"/>
</dbReference>
<keyword evidence="4" id="KW-1185">Reference proteome</keyword>
<evidence type="ECO:0000313" key="3">
    <source>
        <dbReference type="EMBL" id="MDH6218264.1"/>
    </source>
</evidence>
<name>A0ABT6LSC4_9ACTN</name>
<evidence type="ECO:0000256" key="2">
    <source>
        <dbReference type="SAM" id="SignalP"/>
    </source>
</evidence>
<feature type="region of interest" description="Disordered" evidence="1">
    <location>
        <begin position="232"/>
        <end position="263"/>
    </location>
</feature>